<dbReference type="AlphaFoldDB" id="A0A0L0F450"/>
<gene>
    <name evidence="1" type="ORF">SARC_16072</name>
</gene>
<feature type="non-terminal residue" evidence="1">
    <location>
        <position position="1"/>
    </location>
</feature>
<evidence type="ECO:0000313" key="1">
    <source>
        <dbReference type="EMBL" id="KNC71391.1"/>
    </source>
</evidence>
<accession>A0A0L0F450</accession>
<name>A0A0L0F450_9EUKA</name>
<reference evidence="1 2" key="1">
    <citation type="submission" date="2011-02" db="EMBL/GenBank/DDBJ databases">
        <title>The Genome Sequence of Sphaeroforma arctica JP610.</title>
        <authorList>
            <consortium name="The Broad Institute Genome Sequencing Platform"/>
            <person name="Russ C."/>
            <person name="Cuomo C."/>
            <person name="Young S.K."/>
            <person name="Zeng Q."/>
            <person name="Gargeya S."/>
            <person name="Alvarado L."/>
            <person name="Berlin A."/>
            <person name="Chapman S.B."/>
            <person name="Chen Z."/>
            <person name="Freedman E."/>
            <person name="Gellesch M."/>
            <person name="Goldberg J."/>
            <person name="Griggs A."/>
            <person name="Gujja S."/>
            <person name="Heilman E."/>
            <person name="Heiman D."/>
            <person name="Howarth C."/>
            <person name="Mehta T."/>
            <person name="Neiman D."/>
            <person name="Pearson M."/>
            <person name="Roberts A."/>
            <person name="Saif S."/>
            <person name="Shea T."/>
            <person name="Shenoy N."/>
            <person name="Sisk P."/>
            <person name="Stolte C."/>
            <person name="Sykes S."/>
            <person name="White J."/>
            <person name="Yandava C."/>
            <person name="Burger G."/>
            <person name="Gray M.W."/>
            <person name="Holland P.W.H."/>
            <person name="King N."/>
            <person name="Lang F.B.F."/>
            <person name="Roger A.J."/>
            <person name="Ruiz-Trillo I."/>
            <person name="Haas B."/>
            <person name="Nusbaum C."/>
            <person name="Birren B."/>
        </authorList>
    </citation>
    <scope>NUCLEOTIDE SEQUENCE [LARGE SCALE GENOMIC DNA]</scope>
    <source>
        <strain evidence="1 2">JP610</strain>
    </source>
</reference>
<feature type="non-terminal residue" evidence="1">
    <location>
        <position position="56"/>
    </location>
</feature>
<dbReference type="GeneID" id="25916576"/>
<evidence type="ECO:0000313" key="2">
    <source>
        <dbReference type="Proteomes" id="UP000054560"/>
    </source>
</evidence>
<keyword evidence="2" id="KW-1185">Reference proteome</keyword>
<proteinExistence type="predicted"/>
<protein>
    <submittedName>
        <fullName evidence="1">Uncharacterized protein</fullName>
    </submittedName>
</protein>
<dbReference type="EMBL" id="KQ248890">
    <property type="protein sequence ID" value="KNC71391.1"/>
    <property type="molecule type" value="Genomic_DNA"/>
</dbReference>
<sequence>SKDNDSFLTYQEYPFHNFVNGNDIVSSGSFSGVSFVFPEGADWVVPSFQLREDSLH</sequence>
<dbReference type="RefSeq" id="XP_014145293.1">
    <property type="nucleotide sequence ID" value="XM_014289818.1"/>
</dbReference>
<organism evidence="1 2">
    <name type="scientific">Sphaeroforma arctica JP610</name>
    <dbReference type="NCBI Taxonomy" id="667725"/>
    <lineage>
        <taxon>Eukaryota</taxon>
        <taxon>Ichthyosporea</taxon>
        <taxon>Ichthyophonida</taxon>
        <taxon>Sphaeroforma</taxon>
    </lineage>
</organism>
<dbReference type="Proteomes" id="UP000054560">
    <property type="component" value="Unassembled WGS sequence"/>
</dbReference>